<dbReference type="Pfam" id="PF18962">
    <property type="entry name" value="Por_Secre_tail"/>
    <property type="match status" value="1"/>
</dbReference>
<dbReference type="Proteomes" id="UP000199021">
    <property type="component" value="Unassembled WGS sequence"/>
</dbReference>
<feature type="domain" description="Secretion system C-terminal sorting" evidence="2">
    <location>
        <begin position="1719"/>
        <end position="1790"/>
    </location>
</feature>
<evidence type="ECO:0000313" key="4">
    <source>
        <dbReference type="Proteomes" id="UP000199021"/>
    </source>
</evidence>
<organism evidence="3 4">
    <name type="scientific">Neolewinella agarilytica</name>
    <dbReference type="NCBI Taxonomy" id="478744"/>
    <lineage>
        <taxon>Bacteria</taxon>
        <taxon>Pseudomonadati</taxon>
        <taxon>Bacteroidota</taxon>
        <taxon>Saprospiria</taxon>
        <taxon>Saprospirales</taxon>
        <taxon>Lewinellaceae</taxon>
        <taxon>Neolewinella</taxon>
    </lineage>
</organism>
<gene>
    <name evidence="3" type="ORF">SAMN05444359_103150</name>
</gene>
<protein>
    <submittedName>
        <fullName evidence="3">Por secretion system C-terminal sorting domain-containing protein</fullName>
    </submittedName>
</protein>
<name>A0A1H9BIX6_9BACT</name>
<dbReference type="InParanoid" id="A0A1H9BIX6"/>
<reference evidence="4" key="1">
    <citation type="submission" date="2016-10" db="EMBL/GenBank/DDBJ databases">
        <authorList>
            <person name="Varghese N."/>
            <person name="Submissions S."/>
        </authorList>
    </citation>
    <scope>NUCLEOTIDE SEQUENCE [LARGE SCALE GENOMIC DNA]</scope>
    <source>
        <strain evidence="4">DSM 24740</strain>
    </source>
</reference>
<dbReference type="RefSeq" id="WP_090165616.1">
    <property type="nucleotide sequence ID" value="NZ_FOFB01000003.1"/>
</dbReference>
<sequence length="1798" mass="188687">MILNRYALLVSLLLFAFSFSLFGQMPGADPRSCQEDAMISLAFSGETELSTCTDDDTMDRIRFQVRPFRQAFAYVVVDSDDIIVSIGFSNFINFDMLPSGSLRVYAFSTYGRLTASVGDNFTTTELSTPCAGLTTNFVSVNNGRSGDVVINSAQDSYAFCQGDGEDDNVSVSSDADDALFVITDDAGTVLGFNQNGNINLESAGGGTYRVYAVSGLSIEQGENISTLESTGTCGSGLSINFITIVNTPVPSGSNGDPVTISSEQDVYEFCQGDDENDFITVSAQADNPTFVITDDEGTVLGINLNGQINFETAGRGTYRVYAVVGFSLEQGENVSTLEGMGSCGAGLSSNFITVINSTVSGGQIATANGHFMVRICPQDGNPDIIPFILNGAVGETTRIIITDESNIIIGMPMPNAMEVDFDSAPVGICRAWGVAYNGEFNGMMGDALSTVMDQAECLAISSNFVLVTREIPEGGTVATTEGATEVTTCPGDGNPDLITVVSDGESGGDRAYVVTDTNNIILSFSEEPTIDFDDAPIGVCRIWGLSYQGNLSIDLLANAAEAQLADNCFDLSDNFITVTRTVPSGGTVSTVDGQTEISICPEDGTDDFVTFTSSGAEGSNFSYVVTDENNIILAVPDGADVNFENAGFGVCRLWGLTYEGILLAAAGDDASTFQLASECFALSDNFVTVRRELPVGGTVSLVNGATQASVCPNDGVDDILSFANMGATGEQFAYVITDDAGIILGFPASGSINFEGVPPGTCRVYGLTYSGDIVANEGDDINNTNLTTACSALSENWVTVIRQDASTGSISTEDGETEILVCPGDASPDNIRFDSTGTTLENFNYLITDTNNIVIRVAFTDQINFETFPVGTCRVWGLGYDGLVTASLGQTAGVDPLATECYALSENFVTVIKQLPDGGTILTDAGEDEVFVCSMDGVPDVITVSSSSASGANFVFIATTDDGSILMVQDSPTFDFDLAAFGRCRIYGLSYTGTLLASPGINVNDGGLASECSSLSDNFVTVNRDDAMGGTVSLAGGGDQTVTCPGDGVDDIVSFSIEGNVGSNLLYLITDEANVLLAVATDGSFNFEEAGVGTCRVWGLSFAGTLAASPGDTLTSVQIATGCFALSDNFITVVREVPDGATVSLSSGQDTIDFCSGDAMDDILEFTTTSTSTNYGYIIADEGFSLIGIMADTFDFSNTLTGSYSVYGVAYTGVLTVTPGLDIFTSDLSTGCFDLSDNSITLNITKVDGGSILGNGQEEIYLCPMNQDDGFVCFTSNSTLSDTLFTYVITTSTNVILSVMDSACFDFGPLPLMELRVYSISYTGDLLAGVGSSLEFSELATGCASISDNFVSIFNDTPEAGEISVDGLSSSGYSCVVDGNVNVSVTTTSTSLTGYGVIVTDTFGIVQLVSASTDDIPFGTLPQEFYRFYGIAYTGNLTVQAGDDIAVVALADNCYEVTTDFVSVIRGGEISAGTLSNIGSDEGDVITFCPGDNPIAIVESDVVGINYRYIVTNTDNQVVAANLPSNIIPFTAFGDGEFRIYGFNFTGTPTVSINQDLTNSVLSTECYAITDNFITVIVSNPDGGTVTTTDGETEVEVEIDVTGGTPTAALSFVTDADSLDSYVYVVTDEDNNILATSNSATIDFGPAGVGVCRVWGLAYTGEILAMGGDNAATTRLTDGCFALSDNFVTVTRVEEDGFIEGGNQGFEEELGSPDLRISVYPNPTAGSKIFLSLESNEALPSGQIFVRDVNGRPFEVQPLVGGNTTAMIRLDISSLPSGLYFATFRTQTGMSSVRFMKN</sequence>
<evidence type="ECO:0000256" key="1">
    <source>
        <dbReference type="SAM" id="SignalP"/>
    </source>
</evidence>
<dbReference type="EMBL" id="FOFB01000003">
    <property type="protein sequence ID" value="SEP88942.1"/>
    <property type="molecule type" value="Genomic_DNA"/>
</dbReference>
<evidence type="ECO:0000313" key="3">
    <source>
        <dbReference type="EMBL" id="SEP88942.1"/>
    </source>
</evidence>
<keyword evidence="4" id="KW-1185">Reference proteome</keyword>
<proteinExistence type="predicted"/>
<evidence type="ECO:0000259" key="2">
    <source>
        <dbReference type="Pfam" id="PF18962"/>
    </source>
</evidence>
<feature type="signal peptide" evidence="1">
    <location>
        <begin position="1"/>
        <end position="23"/>
    </location>
</feature>
<keyword evidence="1" id="KW-0732">Signal</keyword>
<dbReference type="OrthoDB" id="1013900at2"/>
<dbReference type="InterPro" id="IPR026444">
    <property type="entry name" value="Secre_tail"/>
</dbReference>
<accession>A0A1H9BIX6</accession>
<dbReference type="NCBIfam" id="TIGR04183">
    <property type="entry name" value="Por_Secre_tail"/>
    <property type="match status" value="1"/>
</dbReference>
<feature type="chain" id="PRO_5011726522" evidence="1">
    <location>
        <begin position="24"/>
        <end position="1798"/>
    </location>
</feature>